<accession>A0A0F9JGY0</accession>
<dbReference type="EMBL" id="LAZR01010047">
    <property type="protein sequence ID" value="KKM69114.1"/>
    <property type="molecule type" value="Genomic_DNA"/>
</dbReference>
<protein>
    <submittedName>
        <fullName evidence="1">Uncharacterized protein</fullName>
    </submittedName>
</protein>
<comment type="caution">
    <text evidence="1">The sequence shown here is derived from an EMBL/GenBank/DDBJ whole genome shotgun (WGS) entry which is preliminary data.</text>
</comment>
<dbReference type="AlphaFoldDB" id="A0A0F9JGY0"/>
<reference evidence="1" key="1">
    <citation type="journal article" date="2015" name="Nature">
        <title>Complex archaea that bridge the gap between prokaryotes and eukaryotes.</title>
        <authorList>
            <person name="Spang A."/>
            <person name="Saw J.H."/>
            <person name="Jorgensen S.L."/>
            <person name="Zaremba-Niedzwiedzka K."/>
            <person name="Martijn J."/>
            <person name="Lind A.E."/>
            <person name="van Eijk R."/>
            <person name="Schleper C."/>
            <person name="Guy L."/>
            <person name="Ettema T.J."/>
        </authorList>
    </citation>
    <scope>NUCLEOTIDE SEQUENCE</scope>
</reference>
<organism evidence="1">
    <name type="scientific">marine sediment metagenome</name>
    <dbReference type="NCBI Taxonomy" id="412755"/>
    <lineage>
        <taxon>unclassified sequences</taxon>
        <taxon>metagenomes</taxon>
        <taxon>ecological metagenomes</taxon>
    </lineage>
</organism>
<gene>
    <name evidence="1" type="ORF">LCGC14_1454100</name>
</gene>
<sequence>MTKTIKIGGIIFKRAEVFWEDSTTVIQEPPILENNGVICENATCGYVAKIGNRLLVIHDRSTKLPNVTKIKDDMDVDCTYITLKPKVVIKYV</sequence>
<evidence type="ECO:0000313" key="1">
    <source>
        <dbReference type="EMBL" id="KKM69114.1"/>
    </source>
</evidence>
<name>A0A0F9JGY0_9ZZZZ</name>
<proteinExistence type="predicted"/>